<name>A0A5K8A507_9BACT</name>
<evidence type="ECO:0000313" key="4">
    <source>
        <dbReference type="Proteomes" id="UP000422108"/>
    </source>
</evidence>
<reference evidence="3 4" key="1">
    <citation type="submission" date="2019-11" db="EMBL/GenBank/DDBJ databases">
        <title>Comparative genomics of hydrocarbon-degrading Desulfosarcina strains.</title>
        <authorList>
            <person name="Watanabe M."/>
            <person name="Kojima H."/>
            <person name="Fukui M."/>
        </authorList>
    </citation>
    <scope>NUCLEOTIDE SEQUENCE [LARGE SCALE GENOMIC DNA]</scope>
    <source>
        <strain evidence="4">oXyS1</strain>
    </source>
</reference>
<evidence type="ECO:0000313" key="3">
    <source>
        <dbReference type="EMBL" id="BBO87565.1"/>
    </source>
</evidence>
<dbReference type="RefSeq" id="WP_155309010.1">
    <property type="nucleotide sequence ID" value="NZ_AP021879.1"/>
</dbReference>
<dbReference type="EMBL" id="AP021879">
    <property type="protein sequence ID" value="BBO87565.1"/>
    <property type="molecule type" value="Genomic_DNA"/>
</dbReference>
<dbReference type="Gene3D" id="2.60.120.10">
    <property type="entry name" value="Jelly Rolls"/>
    <property type="match status" value="1"/>
</dbReference>
<sequence>MKKEPVVRYRAQTDELSCPYGNVQRIVTGGESGIANVHVVKVTQGDPHLHDAYEEVYYVLSGSGRIVIGGTEYRLDPGAVVTIPAGVPHSLASDDDTPLEFIIFGTPPMDMNDKRAIPTTP</sequence>
<protein>
    <recommendedName>
        <fullName evidence="2">Cupin type-2 domain-containing protein</fullName>
    </recommendedName>
</protein>
<dbReference type="Pfam" id="PF07883">
    <property type="entry name" value="Cupin_2"/>
    <property type="match status" value="1"/>
</dbReference>
<dbReference type="InterPro" id="IPR013096">
    <property type="entry name" value="Cupin_2"/>
</dbReference>
<dbReference type="SUPFAM" id="SSF51182">
    <property type="entry name" value="RmlC-like cupins"/>
    <property type="match status" value="1"/>
</dbReference>
<evidence type="ECO:0000259" key="2">
    <source>
        <dbReference type="Pfam" id="PF07883"/>
    </source>
</evidence>
<feature type="domain" description="Cupin type-2" evidence="2">
    <location>
        <begin position="43"/>
        <end position="103"/>
    </location>
</feature>
<dbReference type="InterPro" id="IPR011051">
    <property type="entry name" value="RmlC_Cupin_sf"/>
</dbReference>
<keyword evidence="1" id="KW-0479">Metal-binding</keyword>
<dbReference type="InterPro" id="IPR014710">
    <property type="entry name" value="RmlC-like_jellyroll"/>
</dbReference>
<dbReference type="InterPro" id="IPR051610">
    <property type="entry name" value="GPI/OXD"/>
</dbReference>
<keyword evidence="4" id="KW-1185">Reference proteome</keyword>
<dbReference type="PANTHER" id="PTHR35848">
    <property type="entry name" value="OXALATE-BINDING PROTEIN"/>
    <property type="match status" value="1"/>
</dbReference>
<evidence type="ECO:0000256" key="1">
    <source>
        <dbReference type="ARBA" id="ARBA00022723"/>
    </source>
</evidence>
<gene>
    <name evidence="3" type="ORF">DSCOOX_07450</name>
</gene>
<dbReference type="Proteomes" id="UP000422108">
    <property type="component" value="Chromosome"/>
</dbReference>
<accession>A0A5K8A507</accession>
<dbReference type="AlphaFoldDB" id="A0A5K8A507"/>
<organism evidence="3 4">
    <name type="scientific">Desulfosarcina ovata subsp. ovata</name>
    <dbReference type="NCBI Taxonomy" id="2752305"/>
    <lineage>
        <taxon>Bacteria</taxon>
        <taxon>Pseudomonadati</taxon>
        <taxon>Thermodesulfobacteriota</taxon>
        <taxon>Desulfobacteria</taxon>
        <taxon>Desulfobacterales</taxon>
        <taxon>Desulfosarcinaceae</taxon>
        <taxon>Desulfosarcina</taxon>
    </lineage>
</organism>
<proteinExistence type="predicted"/>
<dbReference type="GO" id="GO:0046872">
    <property type="term" value="F:metal ion binding"/>
    <property type="evidence" value="ECO:0007669"/>
    <property type="project" value="UniProtKB-KW"/>
</dbReference>